<dbReference type="Proteomes" id="UP001194696">
    <property type="component" value="Unassembled WGS sequence"/>
</dbReference>
<accession>A0ABQ7JR01</accession>
<keyword evidence="4" id="KW-1185">Reference proteome</keyword>
<evidence type="ECO:0000256" key="2">
    <source>
        <dbReference type="SAM" id="SignalP"/>
    </source>
</evidence>
<feature type="signal peptide" evidence="2">
    <location>
        <begin position="1"/>
        <end position="17"/>
    </location>
</feature>
<gene>
    <name evidence="3" type="ORF">BGZ96_012129</name>
</gene>
<protein>
    <submittedName>
        <fullName evidence="3">Uncharacterized protein</fullName>
    </submittedName>
</protein>
<organism evidence="3 4">
    <name type="scientific">Linnemannia gamsii</name>
    <dbReference type="NCBI Taxonomy" id="64522"/>
    <lineage>
        <taxon>Eukaryota</taxon>
        <taxon>Fungi</taxon>
        <taxon>Fungi incertae sedis</taxon>
        <taxon>Mucoromycota</taxon>
        <taxon>Mortierellomycotina</taxon>
        <taxon>Mortierellomycetes</taxon>
        <taxon>Mortierellales</taxon>
        <taxon>Mortierellaceae</taxon>
        <taxon>Linnemannia</taxon>
    </lineage>
</organism>
<sequence>MALSFLTPFSLASLVNGTYVEVTGPFHPNSRGGQHAVYLLTTGSIACFRDPNSPSRWFGFRNGDVQVEYFDWKFQLPNNLNILALHKTLANALRFGYTGRHTPDSVDANLSRIQPLVNRHLYSDTMTPSTVHILFDFPFVECHNVSGREVQVNVVITVEFYQAPWREGIKRWTRWGSLNVINVACHMTSNPEDPYTFLEVVAMDPMPDSRIVQSQVTPAALQQSTVLSTAAAFANPGSLLAQNARSLVTTPPAPNSISHGSQAVSNSFPGLDFDLDDMLMTVETTPWSENAGIDLSPPNSSSSETLSEPGLFKNQSRFGPPNFQGPKNALSGSSTSISFQQDGQLSFTNNGFLAADASVKLPQTPGAAGHQMVDDPVSNSEVIDDNWESLFAVVSNSQDVDTSVVNLDADQPATPPTTPDGRFPCTSIVDMAIAIDTYKSITWDASGGAIIAGRLMYEVPLSSSGFAVK</sequence>
<evidence type="ECO:0000256" key="1">
    <source>
        <dbReference type="SAM" id="MobiDB-lite"/>
    </source>
</evidence>
<evidence type="ECO:0000313" key="4">
    <source>
        <dbReference type="Proteomes" id="UP001194696"/>
    </source>
</evidence>
<evidence type="ECO:0000313" key="3">
    <source>
        <dbReference type="EMBL" id="KAG0283463.1"/>
    </source>
</evidence>
<comment type="caution">
    <text evidence="3">The sequence shown here is derived from an EMBL/GenBank/DDBJ whole genome shotgun (WGS) entry which is preliminary data.</text>
</comment>
<dbReference type="EMBL" id="JAAAIM010000899">
    <property type="protein sequence ID" value="KAG0283463.1"/>
    <property type="molecule type" value="Genomic_DNA"/>
</dbReference>
<feature type="region of interest" description="Disordered" evidence="1">
    <location>
        <begin position="288"/>
        <end position="336"/>
    </location>
</feature>
<keyword evidence="2" id="KW-0732">Signal</keyword>
<name>A0ABQ7JR01_9FUNG</name>
<proteinExistence type="predicted"/>
<feature type="compositionally biased region" description="Low complexity" evidence="1">
    <location>
        <begin position="295"/>
        <end position="309"/>
    </location>
</feature>
<reference evidence="3 4" key="1">
    <citation type="journal article" date="2020" name="Fungal Divers.">
        <title>Resolving the Mortierellaceae phylogeny through synthesis of multi-gene phylogenetics and phylogenomics.</title>
        <authorList>
            <person name="Vandepol N."/>
            <person name="Liber J."/>
            <person name="Desiro A."/>
            <person name="Na H."/>
            <person name="Kennedy M."/>
            <person name="Barry K."/>
            <person name="Grigoriev I.V."/>
            <person name="Miller A.N."/>
            <person name="O'Donnell K."/>
            <person name="Stajich J.E."/>
            <person name="Bonito G."/>
        </authorList>
    </citation>
    <scope>NUCLEOTIDE SEQUENCE [LARGE SCALE GENOMIC DNA]</scope>
    <source>
        <strain evidence="3 4">AD045</strain>
    </source>
</reference>
<feature type="chain" id="PRO_5045358100" evidence="2">
    <location>
        <begin position="18"/>
        <end position="469"/>
    </location>
</feature>